<evidence type="ECO:0000256" key="1">
    <source>
        <dbReference type="SAM" id="MobiDB-lite"/>
    </source>
</evidence>
<dbReference type="AlphaFoldDB" id="A0A0E9P8A0"/>
<dbReference type="EMBL" id="GBXM01108464">
    <property type="protein sequence ID" value="JAH00113.1"/>
    <property type="molecule type" value="Transcribed_RNA"/>
</dbReference>
<name>A0A0E9P8A0_ANGAN</name>
<proteinExistence type="predicted"/>
<reference evidence="2" key="1">
    <citation type="submission" date="2014-11" db="EMBL/GenBank/DDBJ databases">
        <authorList>
            <person name="Amaro Gonzalez C."/>
        </authorList>
    </citation>
    <scope>NUCLEOTIDE SEQUENCE</scope>
</reference>
<accession>A0A0E9P8A0</accession>
<reference evidence="2" key="2">
    <citation type="journal article" date="2015" name="Fish Shellfish Immunol.">
        <title>Early steps in the European eel (Anguilla anguilla)-Vibrio vulnificus interaction in the gills: Role of the RtxA13 toxin.</title>
        <authorList>
            <person name="Callol A."/>
            <person name="Pajuelo D."/>
            <person name="Ebbesson L."/>
            <person name="Teles M."/>
            <person name="MacKenzie S."/>
            <person name="Amaro C."/>
        </authorList>
    </citation>
    <scope>NUCLEOTIDE SEQUENCE</scope>
</reference>
<sequence>MESLLSSVRSNPRPKTNFFF</sequence>
<organism evidence="2">
    <name type="scientific">Anguilla anguilla</name>
    <name type="common">European freshwater eel</name>
    <name type="synonym">Muraena anguilla</name>
    <dbReference type="NCBI Taxonomy" id="7936"/>
    <lineage>
        <taxon>Eukaryota</taxon>
        <taxon>Metazoa</taxon>
        <taxon>Chordata</taxon>
        <taxon>Craniata</taxon>
        <taxon>Vertebrata</taxon>
        <taxon>Euteleostomi</taxon>
        <taxon>Actinopterygii</taxon>
        <taxon>Neopterygii</taxon>
        <taxon>Teleostei</taxon>
        <taxon>Anguilliformes</taxon>
        <taxon>Anguillidae</taxon>
        <taxon>Anguilla</taxon>
    </lineage>
</organism>
<protein>
    <submittedName>
        <fullName evidence="2">Uncharacterized protein</fullName>
    </submittedName>
</protein>
<feature type="region of interest" description="Disordered" evidence="1">
    <location>
        <begin position="1"/>
        <end position="20"/>
    </location>
</feature>
<evidence type="ECO:0000313" key="2">
    <source>
        <dbReference type="EMBL" id="JAH00113.1"/>
    </source>
</evidence>